<dbReference type="Pfam" id="PF00856">
    <property type="entry name" value="SET"/>
    <property type="match status" value="1"/>
</dbReference>
<dbReference type="PANTHER" id="PTHR13271">
    <property type="entry name" value="UNCHARACTERIZED PUTATIVE METHYLTRANSFERASE"/>
    <property type="match status" value="1"/>
</dbReference>
<dbReference type="InterPro" id="IPR046341">
    <property type="entry name" value="SET_dom_sf"/>
</dbReference>
<keyword evidence="4" id="KW-1185">Reference proteome</keyword>
<dbReference type="Gene3D" id="3.90.1410.10">
    <property type="entry name" value="set domain protein methyltransferase, domain 1"/>
    <property type="match status" value="1"/>
</dbReference>
<dbReference type="SUPFAM" id="SSF82199">
    <property type="entry name" value="SET domain"/>
    <property type="match status" value="1"/>
</dbReference>
<reference evidence="4" key="2">
    <citation type="submission" date="2009-11" db="EMBL/GenBank/DDBJ databases">
        <title>The Genome Sequence of Allomyces macrogynus strain ATCC 38327.</title>
        <authorList>
            <consortium name="The Broad Institute Genome Sequencing Platform"/>
            <person name="Russ C."/>
            <person name="Cuomo C."/>
            <person name="Shea T."/>
            <person name="Young S.K."/>
            <person name="Zeng Q."/>
            <person name="Koehrsen M."/>
            <person name="Haas B."/>
            <person name="Borodovsky M."/>
            <person name="Guigo R."/>
            <person name="Alvarado L."/>
            <person name="Berlin A."/>
            <person name="Borenstein D."/>
            <person name="Chen Z."/>
            <person name="Engels R."/>
            <person name="Freedman E."/>
            <person name="Gellesch M."/>
            <person name="Goldberg J."/>
            <person name="Griggs A."/>
            <person name="Gujja S."/>
            <person name="Heiman D."/>
            <person name="Hepburn T."/>
            <person name="Howarth C."/>
            <person name="Jen D."/>
            <person name="Larson L."/>
            <person name="Lewis B."/>
            <person name="Mehta T."/>
            <person name="Park D."/>
            <person name="Pearson M."/>
            <person name="Roberts A."/>
            <person name="Saif S."/>
            <person name="Shenoy N."/>
            <person name="Sisk P."/>
            <person name="Stolte C."/>
            <person name="Sykes S."/>
            <person name="Walk T."/>
            <person name="White J."/>
            <person name="Yandava C."/>
            <person name="Burger G."/>
            <person name="Gray M.W."/>
            <person name="Holland P.W.H."/>
            <person name="King N."/>
            <person name="Lang F.B.F."/>
            <person name="Roger A.J."/>
            <person name="Ruiz-Trillo I."/>
            <person name="Lander E."/>
            <person name="Nusbaum C."/>
        </authorList>
    </citation>
    <scope>NUCLEOTIDE SEQUENCE [LARGE SCALE GENOMIC DNA]</scope>
    <source>
        <strain evidence="4">ATCC 38327</strain>
    </source>
</reference>
<proteinExistence type="predicted"/>
<evidence type="ECO:0000256" key="1">
    <source>
        <dbReference type="SAM" id="MobiDB-lite"/>
    </source>
</evidence>
<feature type="domain" description="SET" evidence="2">
    <location>
        <begin position="1"/>
        <end position="243"/>
    </location>
</feature>
<dbReference type="InterPro" id="IPR050600">
    <property type="entry name" value="SETD3_SETD6_MTase"/>
</dbReference>
<dbReference type="STRING" id="578462.A0A0L0SBB0"/>
<dbReference type="InterPro" id="IPR001214">
    <property type="entry name" value="SET_dom"/>
</dbReference>
<dbReference type="Proteomes" id="UP000054350">
    <property type="component" value="Unassembled WGS sequence"/>
</dbReference>
<organism evidence="3 4">
    <name type="scientific">Allomyces macrogynus (strain ATCC 38327)</name>
    <name type="common">Allomyces javanicus var. macrogynus</name>
    <dbReference type="NCBI Taxonomy" id="578462"/>
    <lineage>
        <taxon>Eukaryota</taxon>
        <taxon>Fungi</taxon>
        <taxon>Fungi incertae sedis</taxon>
        <taxon>Blastocladiomycota</taxon>
        <taxon>Blastocladiomycetes</taxon>
        <taxon>Blastocladiales</taxon>
        <taxon>Blastocladiaceae</taxon>
        <taxon>Allomyces</taxon>
    </lineage>
</organism>
<accession>A0A0L0SBB0</accession>
<sequence length="572" mass="63111">MAVTDRPCLVLAGAGRGMFAVRDIEPNEPIVQVPRNLLVSRTAVLSKWCPVLTKSPHAARLSEHCVLTAFLVLLKLQAPCVKLSVHEFWAPYLATVPAQFTNLFFDDAVHNCEFMPQDAKRRLDTQIRTVRTDFAAFTAVQKDLGDQHLLPSTFDVPAATFHWAWFAVNSRCVSLQMLPTAGSGRRSTPTKSADTMALAPFLDMINHSPTTTVTVVAPPNSPYYAMHTGQSWSRGTEVFIHYGDHAPWDLYVEYGFAMPASNHPVSVRNFVERSFPETDERFAWRWRALRNVGLLGGAHDDQLLVLPVSFVLDLVLRLMFLPDKMCRGGIASPGYRAWSRRYYEADEGEPVADEEPLVRKWVAAARRKALTQRETYLAAAAVESVTDTLRVILDDEVSVLRSNPLVSSTDPLPQPAPTHGRSKHRRTAAPARSRPPNSLPPTFPIMAAATRIRARTASRTFLAALALFTITLNLAQPHSALIRAVHAVPATNAIEVDVCAVLEDPEEHPECRNMTCAMLVPGSSEHWTCLQELRRAEAQRAAAGEVGSDVKYESAVLVGQSQAEVFGAQLVG</sequence>
<gene>
    <name evidence="3" type="ORF">AMAG_18418</name>
</gene>
<dbReference type="EMBL" id="GG745335">
    <property type="protein sequence ID" value="KNE59771.1"/>
    <property type="molecule type" value="Genomic_DNA"/>
</dbReference>
<dbReference type="PROSITE" id="PS50280">
    <property type="entry name" value="SET"/>
    <property type="match status" value="1"/>
</dbReference>
<reference evidence="3 4" key="1">
    <citation type="submission" date="2009-11" db="EMBL/GenBank/DDBJ databases">
        <title>Annotation of Allomyces macrogynus ATCC 38327.</title>
        <authorList>
            <consortium name="The Broad Institute Genome Sequencing Platform"/>
            <person name="Russ C."/>
            <person name="Cuomo C."/>
            <person name="Burger G."/>
            <person name="Gray M.W."/>
            <person name="Holland P.W.H."/>
            <person name="King N."/>
            <person name="Lang F.B.F."/>
            <person name="Roger A.J."/>
            <person name="Ruiz-Trillo I."/>
            <person name="Young S.K."/>
            <person name="Zeng Q."/>
            <person name="Gargeya S."/>
            <person name="Fitzgerald M."/>
            <person name="Haas B."/>
            <person name="Abouelleil A."/>
            <person name="Alvarado L."/>
            <person name="Arachchi H.M."/>
            <person name="Berlin A."/>
            <person name="Chapman S.B."/>
            <person name="Gearin G."/>
            <person name="Goldberg J."/>
            <person name="Griggs A."/>
            <person name="Gujja S."/>
            <person name="Hansen M."/>
            <person name="Heiman D."/>
            <person name="Howarth C."/>
            <person name="Larimer J."/>
            <person name="Lui A."/>
            <person name="MacDonald P.J.P."/>
            <person name="McCowen C."/>
            <person name="Montmayeur A."/>
            <person name="Murphy C."/>
            <person name="Neiman D."/>
            <person name="Pearson M."/>
            <person name="Priest M."/>
            <person name="Roberts A."/>
            <person name="Saif S."/>
            <person name="Shea T."/>
            <person name="Sisk P."/>
            <person name="Stolte C."/>
            <person name="Sykes S."/>
            <person name="Wortman J."/>
            <person name="Nusbaum C."/>
            <person name="Birren B."/>
        </authorList>
    </citation>
    <scope>NUCLEOTIDE SEQUENCE [LARGE SCALE GENOMIC DNA]</scope>
    <source>
        <strain evidence="3 4">ATCC 38327</strain>
    </source>
</reference>
<dbReference type="CDD" id="cd19177">
    <property type="entry name" value="SET_SETD4"/>
    <property type="match status" value="1"/>
</dbReference>
<dbReference type="InterPro" id="IPR044429">
    <property type="entry name" value="SETD4_SET"/>
</dbReference>
<dbReference type="GO" id="GO:0016279">
    <property type="term" value="F:protein-lysine N-methyltransferase activity"/>
    <property type="evidence" value="ECO:0007669"/>
    <property type="project" value="InterPro"/>
</dbReference>
<name>A0A0L0SBB0_ALLM3</name>
<evidence type="ECO:0000313" key="4">
    <source>
        <dbReference type="Proteomes" id="UP000054350"/>
    </source>
</evidence>
<dbReference type="eggNOG" id="KOG1337">
    <property type="taxonomic scope" value="Eukaryota"/>
</dbReference>
<evidence type="ECO:0000313" key="3">
    <source>
        <dbReference type="EMBL" id="KNE59771.1"/>
    </source>
</evidence>
<feature type="region of interest" description="Disordered" evidence="1">
    <location>
        <begin position="404"/>
        <end position="442"/>
    </location>
</feature>
<dbReference type="VEuPathDB" id="FungiDB:AMAG_18418"/>
<protein>
    <recommendedName>
        <fullName evidence="2">SET domain-containing protein</fullName>
    </recommendedName>
</protein>
<evidence type="ECO:0000259" key="2">
    <source>
        <dbReference type="PROSITE" id="PS50280"/>
    </source>
</evidence>
<dbReference type="AlphaFoldDB" id="A0A0L0SBB0"/>
<dbReference type="PANTHER" id="PTHR13271:SF151">
    <property type="entry name" value="SET DOMAIN-CONTAINING PROTEIN 4"/>
    <property type="match status" value="1"/>
</dbReference>
<dbReference type="OrthoDB" id="341421at2759"/>